<accession>A0ACA9KNJ4</accession>
<reference evidence="1" key="1">
    <citation type="submission" date="2021-06" db="EMBL/GenBank/DDBJ databases">
        <authorList>
            <person name="Kallberg Y."/>
            <person name="Tangrot J."/>
            <person name="Rosling A."/>
        </authorList>
    </citation>
    <scope>NUCLEOTIDE SEQUENCE</scope>
    <source>
        <strain evidence="1">28 12/20/2015</strain>
    </source>
</reference>
<proteinExistence type="predicted"/>
<dbReference type="EMBL" id="CAJVPW010001405">
    <property type="protein sequence ID" value="CAG8483233.1"/>
    <property type="molecule type" value="Genomic_DNA"/>
</dbReference>
<name>A0ACA9KNJ4_9GLOM</name>
<comment type="caution">
    <text evidence="1">The sequence shown here is derived from an EMBL/GenBank/DDBJ whole genome shotgun (WGS) entry which is preliminary data.</text>
</comment>
<evidence type="ECO:0000313" key="2">
    <source>
        <dbReference type="Proteomes" id="UP000789366"/>
    </source>
</evidence>
<sequence>MFIDYIEKLSKYFEKPGKYIEKWGKYICEYIHNSGEVCGHGCRRPEGCHEHWKAKKRVLCNDCGKPTASACGRCKKHAKG</sequence>
<evidence type="ECO:0000313" key="1">
    <source>
        <dbReference type="EMBL" id="CAG8483233.1"/>
    </source>
</evidence>
<gene>
    <name evidence="1" type="ORF">SPELUC_LOCUS2220</name>
</gene>
<dbReference type="Proteomes" id="UP000789366">
    <property type="component" value="Unassembled WGS sequence"/>
</dbReference>
<organism evidence="1 2">
    <name type="scientific">Cetraspora pellucida</name>
    <dbReference type="NCBI Taxonomy" id="1433469"/>
    <lineage>
        <taxon>Eukaryota</taxon>
        <taxon>Fungi</taxon>
        <taxon>Fungi incertae sedis</taxon>
        <taxon>Mucoromycota</taxon>
        <taxon>Glomeromycotina</taxon>
        <taxon>Glomeromycetes</taxon>
        <taxon>Diversisporales</taxon>
        <taxon>Gigasporaceae</taxon>
        <taxon>Cetraspora</taxon>
    </lineage>
</organism>
<keyword evidence="2" id="KW-1185">Reference proteome</keyword>
<protein>
    <submittedName>
        <fullName evidence="1">11148_t:CDS:1</fullName>
    </submittedName>
</protein>
<feature type="non-terminal residue" evidence="1">
    <location>
        <position position="80"/>
    </location>
</feature>